<evidence type="ECO:0008006" key="4">
    <source>
        <dbReference type="Google" id="ProtNLM"/>
    </source>
</evidence>
<dbReference type="InterPro" id="IPR025591">
    <property type="entry name" value="RloB"/>
</dbReference>
<feature type="region of interest" description="Disordered" evidence="1">
    <location>
        <begin position="151"/>
        <end position="172"/>
    </location>
</feature>
<accession>A0ABZ0SBJ9</accession>
<dbReference type="Pfam" id="PF13707">
    <property type="entry name" value="RloB"/>
    <property type="match status" value="1"/>
</dbReference>
<dbReference type="EMBL" id="CP121472">
    <property type="protein sequence ID" value="WPL18413.1"/>
    <property type="molecule type" value="Genomic_DNA"/>
</dbReference>
<evidence type="ECO:0000256" key="1">
    <source>
        <dbReference type="SAM" id="MobiDB-lite"/>
    </source>
</evidence>
<reference evidence="2 3" key="1">
    <citation type="journal article" date="2023" name="Microorganisms">
        <title>Thiorhodovibrio frisius and Trv. litoralis spp. nov., Two Novel Members from a Clade of Fastidious Purple Sulfur Bacteria That Exhibit Unique Red-Shifted Light-Harvesting Capabilities.</title>
        <authorList>
            <person name="Methner A."/>
            <person name="Kuzyk S.B."/>
            <person name="Petersen J."/>
            <person name="Bauer S."/>
            <person name="Brinkmann H."/>
            <person name="Sichau K."/>
            <person name="Wanner G."/>
            <person name="Wolf J."/>
            <person name="Neumann-Schaal M."/>
            <person name="Henke P."/>
            <person name="Tank M."/>
            <person name="Sproer C."/>
            <person name="Bunk B."/>
            <person name="Overmann J."/>
        </authorList>
    </citation>
    <scope>NUCLEOTIDE SEQUENCE [LARGE SCALE GENOMIC DNA]</scope>
    <source>
        <strain evidence="2 3">DSM 6702</strain>
    </source>
</reference>
<dbReference type="Proteomes" id="UP001432180">
    <property type="component" value="Chromosome"/>
</dbReference>
<evidence type="ECO:0000313" key="2">
    <source>
        <dbReference type="EMBL" id="WPL18413.1"/>
    </source>
</evidence>
<sequence length="186" mass="21319">MVVCEGEVTEPQYLRGLERWVRNNTIEIKISDKHGVPLTLVKQAVELKESADRQARREKDGFLAYDEVWCVFDIDEHPAVNDARQLAQAYDIDLAVSNPCFELWILLHVRESPGARHRYDLLGLVAEKLPGYHKHLRFDDLASGVEDAERRARALQTQADEEGEPHRNPTTGVYRLTESITRKRCG</sequence>
<keyword evidence="3" id="KW-1185">Reference proteome</keyword>
<proteinExistence type="predicted"/>
<organism evidence="2 3">
    <name type="scientific">Thiorhodovibrio winogradskyi</name>
    <dbReference type="NCBI Taxonomy" id="77007"/>
    <lineage>
        <taxon>Bacteria</taxon>
        <taxon>Pseudomonadati</taxon>
        <taxon>Pseudomonadota</taxon>
        <taxon>Gammaproteobacteria</taxon>
        <taxon>Chromatiales</taxon>
        <taxon>Chromatiaceae</taxon>
        <taxon>Thiorhodovibrio</taxon>
    </lineage>
</organism>
<gene>
    <name evidence="2" type="ORF">Thiowin_03486</name>
</gene>
<protein>
    <recommendedName>
        <fullName evidence="4">RloB-like protein</fullName>
    </recommendedName>
</protein>
<name>A0ABZ0SBJ9_9GAMM</name>
<evidence type="ECO:0000313" key="3">
    <source>
        <dbReference type="Proteomes" id="UP001432180"/>
    </source>
</evidence>